<dbReference type="AlphaFoldDB" id="A0A0N0VD77"/>
<name>A0A0N0VD77_LEPPY</name>
<reference evidence="2 3" key="1">
    <citation type="submission" date="2015-07" db="EMBL/GenBank/DDBJ databases">
        <title>High-quality genome of monoxenous trypanosomatid Leptomonas pyrrhocoris.</title>
        <authorList>
            <person name="Flegontov P."/>
            <person name="Butenko A."/>
            <person name="Firsov S."/>
            <person name="Vlcek C."/>
            <person name="Logacheva M.D."/>
            <person name="Field M."/>
            <person name="Filatov D."/>
            <person name="Flegontova O."/>
            <person name="Gerasimov E."/>
            <person name="Jackson A.P."/>
            <person name="Kelly S."/>
            <person name="Opperdoes F."/>
            <person name="O'Reilly A."/>
            <person name="Votypka J."/>
            <person name="Yurchenko V."/>
            <person name="Lukes J."/>
        </authorList>
    </citation>
    <scope>NUCLEOTIDE SEQUENCE [LARGE SCALE GENOMIC DNA]</scope>
    <source>
        <strain evidence="2">H10</strain>
    </source>
</reference>
<keyword evidence="3" id="KW-1185">Reference proteome</keyword>
<dbReference type="EMBL" id="LGTL01000027">
    <property type="protein sequence ID" value="KPA74874.1"/>
    <property type="molecule type" value="Genomic_DNA"/>
</dbReference>
<evidence type="ECO:0000313" key="3">
    <source>
        <dbReference type="Proteomes" id="UP000037923"/>
    </source>
</evidence>
<comment type="caution">
    <text evidence="2">The sequence shown here is derived from an EMBL/GenBank/DDBJ whole genome shotgun (WGS) entry which is preliminary data.</text>
</comment>
<accession>A0A0N0VD77</accession>
<dbReference type="Proteomes" id="UP000037923">
    <property type="component" value="Unassembled WGS sequence"/>
</dbReference>
<dbReference type="GeneID" id="26909165"/>
<feature type="compositionally biased region" description="Polar residues" evidence="1">
    <location>
        <begin position="39"/>
        <end position="50"/>
    </location>
</feature>
<sequence length="59" mass="6230">MMSDKFIRHPKETPPAVENDGSGSGAISNPSCCTRRASSEISSLMTTSPSKLRASACRS</sequence>
<feature type="region of interest" description="Disordered" evidence="1">
    <location>
        <begin position="1"/>
        <end position="59"/>
    </location>
</feature>
<dbReference type="RefSeq" id="XP_015653313.1">
    <property type="nucleotide sequence ID" value="XM_015808028.1"/>
</dbReference>
<gene>
    <name evidence="2" type="ORF">ABB37_08882</name>
</gene>
<organism evidence="2 3">
    <name type="scientific">Leptomonas pyrrhocoris</name>
    <name type="common">Firebug parasite</name>
    <dbReference type="NCBI Taxonomy" id="157538"/>
    <lineage>
        <taxon>Eukaryota</taxon>
        <taxon>Discoba</taxon>
        <taxon>Euglenozoa</taxon>
        <taxon>Kinetoplastea</taxon>
        <taxon>Metakinetoplastina</taxon>
        <taxon>Trypanosomatida</taxon>
        <taxon>Trypanosomatidae</taxon>
        <taxon>Leishmaniinae</taxon>
        <taxon>Leptomonas</taxon>
    </lineage>
</organism>
<evidence type="ECO:0000256" key="1">
    <source>
        <dbReference type="SAM" id="MobiDB-lite"/>
    </source>
</evidence>
<dbReference type="VEuPathDB" id="TriTrypDB:LpyrH10_27_0370"/>
<proteinExistence type="predicted"/>
<protein>
    <submittedName>
        <fullName evidence="2">Uncharacterized protein</fullName>
    </submittedName>
</protein>
<feature type="compositionally biased region" description="Basic and acidic residues" evidence="1">
    <location>
        <begin position="1"/>
        <end position="12"/>
    </location>
</feature>
<evidence type="ECO:0000313" key="2">
    <source>
        <dbReference type="EMBL" id="KPA74874.1"/>
    </source>
</evidence>